<dbReference type="AlphaFoldDB" id="A0A6B8KDV3"/>
<gene>
    <name evidence="2" type="ORF">H2LOC_005500</name>
</gene>
<evidence type="ECO:0000259" key="1">
    <source>
        <dbReference type="Pfam" id="PF03167"/>
    </source>
</evidence>
<dbReference type="RefSeq" id="WP_136495474.1">
    <property type="nucleotide sequence ID" value="NZ_CP046052.1"/>
</dbReference>
<dbReference type="CDD" id="cd10035">
    <property type="entry name" value="UDG_like"/>
    <property type="match status" value="1"/>
</dbReference>
<dbReference type="KEGG" id="mhey:H2LOC_005500"/>
<evidence type="ECO:0000313" key="2">
    <source>
        <dbReference type="EMBL" id="QGM45191.1"/>
    </source>
</evidence>
<dbReference type="InterPro" id="IPR005122">
    <property type="entry name" value="Uracil-DNA_glycosylase-like"/>
</dbReference>
<dbReference type="Pfam" id="PF03167">
    <property type="entry name" value="UDG"/>
    <property type="match status" value="1"/>
</dbReference>
<dbReference type="Gene3D" id="3.40.470.10">
    <property type="entry name" value="Uracil-DNA glycosylase-like domain"/>
    <property type="match status" value="1"/>
</dbReference>
<accession>A0A6B8KDV3</accession>
<name>A0A6B8KDV3_9HYPH</name>
<feature type="domain" description="Uracil-DNA glycosylase-like" evidence="1">
    <location>
        <begin position="109"/>
        <end position="199"/>
    </location>
</feature>
<dbReference type="Proteomes" id="UP000309061">
    <property type="component" value="Chromosome"/>
</dbReference>
<dbReference type="InterPro" id="IPR036895">
    <property type="entry name" value="Uracil-DNA_glycosylase-like_sf"/>
</dbReference>
<dbReference type="OrthoDB" id="4977218at2"/>
<dbReference type="SUPFAM" id="SSF52141">
    <property type="entry name" value="Uracil-DNA glycosylase-like"/>
    <property type="match status" value="1"/>
</dbReference>
<protein>
    <submittedName>
        <fullName evidence="2">Uracil-DNA glycosylase</fullName>
    </submittedName>
</protein>
<reference evidence="2 3" key="1">
    <citation type="submission" date="2019-11" db="EMBL/GenBank/DDBJ databases">
        <title>The genome sequence of Methylocystis heyeri.</title>
        <authorList>
            <person name="Oshkin I.Y."/>
            <person name="Miroshnikov K."/>
            <person name="Dedysh S.N."/>
        </authorList>
    </citation>
    <scope>NUCLEOTIDE SEQUENCE [LARGE SCALE GENOMIC DNA]</scope>
    <source>
        <strain evidence="2 3">H2</strain>
    </source>
</reference>
<keyword evidence="3" id="KW-1185">Reference proteome</keyword>
<sequence length="222" mass="24812">MRSQEREVEKFIGHIAALRFDDVFNPYSDVCVAQDIPDAAGIRRRNLSLVLNAALTHGVESIWIARDLGYLGGRRTGLALTDEAHLGAHADLFGGALPLARATKGPAVAERTATIVWQVLNELQRPIFLWNVFPLHPHQAGNPFSNRCHSRFERQACRPLLIWLLETLRPKSIIAIGRDAERGLAELEVSAEKIRHPSYGGKREFVEGMHSRFGLAQGRRLL</sequence>
<organism evidence="2 3">
    <name type="scientific">Methylocystis heyeri</name>
    <dbReference type="NCBI Taxonomy" id="391905"/>
    <lineage>
        <taxon>Bacteria</taxon>
        <taxon>Pseudomonadati</taxon>
        <taxon>Pseudomonadota</taxon>
        <taxon>Alphaproteobacteria</taxon>
        <taxon>Hyphomicrobiales</taxon>
        <taxon>Methylocystaceae</taxon>
        <taxon>Methylocystis</taxon>
    </lineage>
</organism>
<proteinExistence type="predicted"/>
<evidence type="ECO:0000313" key="3">
    <source>
        <dbReference type="Proteomes" id="UP000309061"/>
    </source>
</evidence>
<dbReference type="EMBL" id="CP046052">
    <property type="protein sequence ID" value="QGM45191.1"/>
    <property type="molecule type" value="Genomic_DNA"/>
</dbReference>